<accession>A0A382M753</accession>
<evidence type="ECO:0000259" key="1">
    <source>
        <dbReference type="Pfam" id="PF00535"/>
    </source>
</evidence>
<gene>
    <name evidence="2" type="ORF">METZ01_LOCUS296046</name>
</gene>
<reference evidence="2" key="1">
    <citation type="submission" date="2018-05" db="EMBL/GenBank/DDBJ databases">
        <authorList>
            <person name="Lanie J.A."/>
            <person name="Ng W.-L."/>
            <person name="Kazmierczak K.M."/>
            <person name="Andrzejewski T.M."/>
            <person name="Davidsen T.M."/>
            <person name="Wayne K.J."/>
            <person name="Tettelin H."/>
            <person name="Glass J.I."/>
            <person name="Rusch D."/>
            <person name="Podicherti R."/>
            <person name="Tsui H.-C.T."/>
            <person name="Winkler M.E."/>
        </authorList>
    </citation>
    <scope>NUCLEOTIDE SEQUENCE</scope>
</reference>
<feature type="domain" description="Glycosyltransferase 2-like" evidence="1">
    <location>
        <begin position="9"/>
        <end position="117"/>
    </location>
</feature>
<organism evidence="2">
    <name type="scientific">marine metagenome</name>
    <dbReference type="NCBI Taxonomy" id="408172"/>
    <lineage>
        <taxon>unclassified sequences</taxon>
        <taxon>metagenomes</taxon>
        <taxon>ecological metagenomes</taxon>
    </lineage>
</organism>
<dbReference type="SUPFAM" id="SSF53448">
    <property type="entry name" value="Nucleotide-diphospho-sugar transferases"/>
    <property type="match status" value="1"/>
</dbReference>
<sequence length="233" mass="26551">MDSVQSTNQNGKFQVVVVDNASRDETAGIINEKKTKNLDFIQNTVNVGFTKAVNQGIKIAGSEYIFILNPDTQLTEGSVERLMKKISSDNTIGLVAPQLRFFDGGIQYSCRRFPTFWNVLTEMMRLSRIFYRSRLFNSWKMGDFDHKMERDVDQLAGAALMVKKDLLDELSGLDEQFPMFFSDVDLCRRIKDLGKRVVFYPDAVITHRGGSTMLGRRPGLIVSSHLSLIRYFL</sequence>
<dbReference type="Gene3D" id="3.90.550.10">
    <property type="entry name" value="Spore Coat Polysaccharide Biosynthesis Protein SpsA, Chain A"/>
    <property type="match status" value="1"/>
</dbReference>
<dbReference type="Pfam" id="PF00535">
    <property type="entry name" value="Glycos_transf_2"/>
    <property type="match status" value="1"/>
</dbReference>
<dbReference type="InterPro" id="IPR029044">
    <property type="entry name" value="Nucleotide-diphossugar_trans"/>
</dbReference>
<name>A0A382M753_9ZZZZ</name>
<dbReference type="CDD" id="cd04186">
    <property type="entry name" value="GT_2_like_c"/>
    <property type="match status" value="1"/>
</dbReference>
<dbReference type="PANTHER" id="PTHR43179:SF7">
    <property type="entry name" value="RHAMNOSYLTRANSFERASE WBBL"/>
    <property type="match status" value="1"/>
</dbReference>
<dbReference type="AlphaFoldDB" id="A0A382M753"/>
<proteinExistence type="predicted"/>
<dbReference type="InterPro" id="IPR001173">
    <property type="entry name" value="Glyco_trans_2-like"/>
</dbReference>
<feature type="non-terminal residue" evidence="2">
    <location>
        <position position="233"/>
    </location>
</feature>
<dbReference type="PANTHER" id="PTHR43179">
    <property type="entry name" value="RHAMNOSYLTRANSFERASE WBBL"/>
    <property type="match status" value="1"/>
</dbReference>
<dbReference type="EMBL" id="UINC01090875">
    <property type="protein sequence ID" value="SVC43192.1"/>
    <property type="molecule type" value="Genomic_DNA"/>
</dbReference>
<evidence type="ECO:0000313" key="2">
    <source>
        <dbReference type="EMBL" id="SVC43192.1"/>
    </source>
</evidence>
<protein>
    <recommendedName>
        <fullName evidence="1">Glycosyltransferase 2-like domain-containing protein</fullName>
    </recommendedName>
</protein>